<reference evidence="2 3" key="1">
    <citation type="submission" date="2015-01" db="EMBL/GenBank/DDBJ databases">
        <title>Evolution of Trichinella species and genotypes.</title>
        <authorList>
            <person name="Korhonen P.K."/>
            <person name="Edoardo P."/>
            <person name="Giuseppe L.R."/>
            <person name="Gasser R.B."/>
        </authorList>
    </citation>
    <scope>NUCLEOTIDE SEQUENCE [LARGE SCALE GENOMIC DNA]</scope>
    <source>
        <strain evidence="2">ISS120</strain>
    </source>
</reference>
<dbReference type="Proteomes" id="UP000054653">
    <property type="component" value="Unassembled WGS sequence"/>
</dbReference>
<organism evidence="2 3">
    <name type="scientific">Trichinella britovi</name>
    <name type="common">Parasitic roundworm</name>
    <dbReference type="NCBI Taxonomy" id="45882"/>
    <lineage>
        <taxon>Eukaryota</taxon>
        <taxon>Metazoa</taxon>
        <taxon>Ecdysozoa</taxon>
        <taxon>Nematoda</taxon>
        <taxon>Enoplea</taxon>
        <taxon>Dorylaimia</taxon>
        <taxon>Trichinellida</taxon>
        <taxon>Trichinellidae</taxon>
        <taxon>Trichinella</taxon>
    </lineage>
</organism>
<sequence>MKQLDKGHIWGGATNWTGEEANEEESMSSHEKKFEENESIVEKILPHQDQTFIKAQKKAAAGVPDVDRGTVNLKNFLDCLI</sequence>
<feature type="compositionally biased region" description="Basic and acidic residues" evidence="1">
    <location>
        <begin position="27"/>
        <end position="37"/>
    </location>
</feature>
<accession>A0A0V1CKI5</accession>
<dbReference type="AlphaFoldDB" id="A0A0V1CKI5"/>
<comment type="caution">
    <text evidence="2">The sequence shown here is derived from an EMBL/GenBank/DDBJ whole genome shotgun (WGS) entry which is preliminary data.</text>
</comment>
<evidence type="ECO:0000313" key="2">
    <source>
        <dbReference type="EMBL" id="KRY49550.1"/>
    </source>
</evidence>
<protein>
    <submittedName>
        <fullName evidence="2">Uncharacterized protein</fullName>
    </submittedName>
</protein>
<dbReference type="EMBL" id="JYDI01000172">
    <property type="protein sequence ID" value="KRY49550.1"/>
    <property type="molecule type" value="Genomic_DNA"/>
</dbReference>
<keyword evidence="3" id="KW-1185">Reference proteome</keyword>
<gene>
    <name evidence="2" type="ORF">T03_16457</name>
</gene>
<evidence type="ECO:0000313" key="3">
    <source>
        <dbReference type="Proteomes" id="UP000054653"/>
    </source>
</evidence>
<feature type="region of interest" description="Disordered" evidence="1">
    <location>
        <begin position="1"/>
        <end position="37"/>
    </location>
</feature>
<name>A0A0V1CKI5_TRIBR</name>
<proteinExistence type="predicted"/>
<evidence type="ECO:0000256" key="1">
    <source>
        <dbReference type="SAM" id="MobiDB-lite"/>
    </source>
</evidence>